<organism evidence="10 11">
    <name type="scientific">Amphibalanus amphitrite</name>
    <name type="common">Striped barnacle</name>
    <name type="synonym">Balanus amphitrite</name>
    <dbReference type="NCBI Taxonomy" id="1232801"/>
    <lineage>
        <taxon>Eukaryota</taxon>
        <taxon>Metazoa</taxon>
        <taxon>Ecdysozoa</taxon>
        <taxon>Arthropoda</taxon>
        <taxon>Crustacea</taxon>
        <taxon>Multicrustacea</taxon>
        <taxon>Cirripedia</taxon>
        <taxon>Thoracica</taxon>
        <taxon>Thoracicalcarea</taxon>
        <taxon>Balanomorpha</taxon>
        <taxon>Balanoidea</taxon>
        <taxon>Balanidae</taxon>
        <taxon>Amphibalaninae</taxon>
        <taxon>Amphibalanus</taxon>
    </lineage>
</organism>
<dbReference type="GO" id="GO:0005634">
    <property type="term" value="C:nucleus"/>
    <property type="evidence" value="ECO:0007669"/>
    <property type="project" value="UniProtKB-SubCell"/>
</dbReference>
<comment type="caution">
    <text evidence="10">The sequence shown here is derived from an EMBL/GenBank/DDBJ whole genome shotgun (WGS) entry which is preliminary data.</text>
</comment>
<evidence type="ECO:0000256" key="7">
    <source>
        <dbReference type="SAM" id="MobiDB-lite"/>
    </source>
</evidence>
<keyword evidence="6" id="KW-0539">Nucleus</keyword>
<dbReference type="GO" id="GO:0033962">
    <property type="term" value="P:P-body assembly"/>
    <property type="evidence" value="ECO:0007669"/>
    <property type="project" value="TreeGrafter"/>
</dbReference>
<feature type="region of interest" description="Disordered" evidence="7">
    <location>
        <begin position="131"/>
        <end position="169"/>
    </location>
</feature>
<feature type="region of interest" description="Disordered" evidence="7">
    <location>
        <begin position="227"/>
        <end position="252"/>
    </location>
</feature>
<dbReference type="OrthoDB" id="8251691at2759"/>
<dbReference type="GO" id="GO:0000290">
    <property type="term" value="P:deadenylation-dependent decapping of nuclear-transcribed mRNA"/>
    <property type="evidence" value="ECO:0007669"/>
    <property type="project" value="InterPro"/>
</dbReference>
<dbReference type="PANTHER" id="PTHR21551:SF0">
    <property type="entry name" value="PROTEIN ASSOCIATED WITH TOPO II RELATED-1, ISOFORM A"/>
    <property type="match status" value="1"/>
</dbReference>
<feature type="compositionally biased region" description="Pro residues" evidence="7">
    <location>
        <begin position="1"/>
        <end position="17"/>
    </location>
</feature>
<keyword evidence="4" id="KW-0963">Cytoplasm</keyword>
<name>A0A6A4XB06_AMPAM</name>
<dbReference type="GO" id="GO:0003723">
    <property type="term" value="F:RNA binding"/>
    <property type="evidence" value="ECO:0007669"/>
    <property type="project" value="UniProtKB-KW"/>
</dbReference>
<evidence type="ECO:0000256" key="5">
    <source>
        <dbReference type="ARBA" id="ARBA00022884"/>
    </source>
</evidence>
<evidence type="ECO:0000313" key="10">
    <source>
        <dbReference type="EMBL" id="KAF0313144.1"/>
    </source>
</evidence>
<dbReference type="GO" id="GO:0000932">
    <property type="term" value="C:P-body"/>
    <property type="evidence" value="ECO:0007669"/>
    <property type="project" value="UniProtKB-SubCell"/>
</dbReference>
<dbReference type="PANTHER" id="PTHR21551">
    <property type="entry name" value="TOPOISOMERASE II-ASSOCIATED PROTEIN PAT1"/>
    <property type="match status" value="1"/>
</dbReference>
<reference evidence="10 11" key="1">
    <citation type="submission" date="2019-07" db="EMBL/GenBank/DDBJ databases">
        <title>Draft genome assembly of a fouling barnacle, Amphibalanus amphitrite (Darwin, 1854): The first reference genome for Thecostraca.</title>
        <authorList>
            <person name="Kim W."/>
        </authorList>
    </citation>
    <scope>NUCLEOTIDE SEQUENCE [LARGE SCALE GENOMIC DNA]</scope>
    <source>
        <strain evidence="10">SNU_AA5</strain>
        <tissue evidence="10">Soma without cirri and trophi</tissue>
    </source>
</reference>
<dbReference type="EMBL" id="VIIS01000650">
    <property type="protein sequence ID" value="KAF0306595.1"/>
    <property type="molecule type" value="Genomic_DNA"/>
</dbReference>
<evidence type="ECO:0000256" key="1">
    <source>
        <dbReference type="ARBA" id="ARBA00004123"/>
    </source>
</evidence>
<evidence type="ECO:0000313" key="9">
    <source>
        <dbReference type="EMBL" id="KAF0306595.1"/>
    </source>
</evidence>
<evidence type="ECO:0000256" key="2">
    <source>
        <dbReference type="ARBA" id="ARBA00004201"/>
    </source>
</evidence>
<feature type="compositionally biased region" description="Basic and acidic residues" evidence="7">
    <location>
        <begin position="134"/>
        <end position="164"/>
    </location>
</feature>
<evidence type="ECO:0000313" key="11">
    <source>
        <dbReference type="Proteomes" id="UP000440578"/>
    </source>
</evidence>
<proteinExistence type="inferred from homology"/>
<dbReference type="AlphaFoldDB" id="A0A6A4XB06"/>
<protein>
    <submittedName>
        <fullName evidence="10">Protein PAT1 1</fullName>
    </submittedName>
</protein>
<keyword evidence="11" id="KW-1185">Reference proteome</keyword>
<dbReference type="EMBL" id="VIIS01000112">
    <property type="protein sequence ID" value="KAF0313144.1"/>
    <property type="molecule type" value="Genomic_DNA"/>
</dbReference>
<evidence type="ECO:0000256" key="4">
    <source>
        <dbReference type="ARBA" id="ARBA00022490"/>
    </source>
</evidence>
<dbReference type="Proteomes" id="UP000440578">
    <property type="component" value="Unassembled WGS sequence"/>
</dbReference>
<accession>A0A6A4XB06</accession>
<feature type="compositionally biased region" description="Gly residues" evidence="7">
    <location>
        <begin position="47"/>
        <end position="56"/>
    </location>
</feature>
<dbReference type="InterPro" id="IPR019167">
    <property type="entry name" value="PAT1_dom"/>
</dbReference>
<feature type="domain" description="mRNA decay factor PAT1" evidence="8">
    <location>
        <begin position="165"/>
        <end position="320"/>
    </location>
</feature>
<feature type="compositionally biased region" description="Basic residues" evidence="7">
    <location>
        <begin position="61"/>
        <end position="75"/>
    </location>
</feature>
<dbReference type="Pfam" id="PF09770">
    <property type="entry name" value="PAT1"/>
    <property type="match status" value="1"/>
</dbReference>
<gene>
    <name evidence="10" type="ORF">FJT64_016286</name>
    <name evidence="9" type="ORF">FJT64_021926</name>
</gene>
<evidence type="ECO:0000256" key="6">
    <source>
        <dbReference type="ARBA" id="ARBA00023242"/>
    </source>
</evidence>
<comment type="subcellular location">
    <subcellularLocation>
        <location evidence="2">Cytoplasm</location>
        <location evidence="2">P-body</location>
    </subcellularLocation>
    <subcellularLocation>
        <location evidence="1">Nucleus</location>
    </subcellularLocation>
</comment>
<dbReference type="InterPro" id="IPR039900">
    <property type="entry name" value="Pat1-like"/>
</dbReference>
<sequence length="447" mass="49737">MDFSRPPPMRAPPPPPGEQFRLPNTHLPPPSVTSILPPQLMNKDRGSGGAGRGLPAGRGAPSHHQHQHQHQRQHQQPHQQPQWRQDQERRRQDPYAGLMTSRERQWLLNIQRMQIKGNSDYYFQHFNSRKLSQGRRDSRGGHGRDQHKDRDDKHTDHRLYKPPEMENSLGKLQVASVTAPRKIIDLGVINQESADGSRDHKEAKRDRQTLLLIEQLYHQVMLVEGADRQAAGEPESEAESAEPAGPRLSPEEVRAAASGRLWSALSREQQLVHILAIRKGKGLVLRCLPILSSQQYYQIALTLLKHLAVVLHKDKLDNMLHKFYVCMQMVVSNSDLAQITELTAALTASTDLDSATPAKTPLQLVACSPFGVSVALLLLLRGDQLCQQQPTSGAAERWRPLAAGLTRCLSALPQLAPPLEPVPAALLAKHVPEPRLVARLVGDVGAT</sequence>
<evidence type="ECO:0000256" key="3">
    <source>
        <dbReference type="ARBA" id="ARBA00009138"/>
    </source>
</evidence>
<feature type="region of interest" description="Disordered" evidence="7">
    <location>
        <begin position="1"/>
        <end position="98"/>
    </location>
</feature>
<comment type="similarity">
    <text evidence="3">Belongs to the PAT1 family.</text>
</comment>
<keyword evidence="5" id="KW-0694">RNA-binding</keyword>
<evidence type="ECO:0000259" key="8">
    <source>
        <dbReference type="Pfam" id="PF09770"/>
    </source>
</evidence>